<dbReference type="EMBL" id="JABWDY010000372">
    <property type="protein sequence ID" value="KAF5208159.1"/>
    <property type="molecule type" value="Genomic_DNA"/>
</dbReference>
<name>A0A7J6XF39_THATH</name>
<dbReference type="AlphaFoldDB" id="A0A7J6XF39"/>
<reference evidence="1 2" key="1">
    <citation type="submission" date="2020-06" db="EMBL/GenBank/DDBJ databases">
        <title>Transcriptomic and genomic resources for Thalictrum thalictroides and T. hernandezii: Facilitating candidate gene discovery in an emerging model plant lineage.</title>
        <authorList>
            <person name="Arias T."/>
            <person name="Riano-Pachon D.M."/>
            <person name="Di Stilio V.S."/>
        </authorList>
    </citation>
    <scope>NUCLEOTIDE SEQUENCE [LARGE SCALE GENOMIC DNA]</scope>
    <source>
        <strain evidence="2">cv. WT478/WT964</strain>
        <tissue evidence="1">Leaves</tissue>
    </source>
</reference>
<evidence type="ECO:0000313" key="2">
    <source>
        <dbReference type="Proteomes" id="UP000554482"/>
    </source>
</evidence>
<comment type="caution">
    <text evidence="1">The sequence shown here is derived from an EMBL/GenBank/DDBJ whole genome shotgun (WGS) entry which is preliminary data.</text>
</comment>
<evidence type="ECO:0000313" key="1">
    <source>
        <dbReference type="EMBL" id="KAF5208159.1"/>
    </source>
</evidence>
<keyword evidence="2" id="KW-1185">Reference proteome</keyword>
<proteinExistence type="predicted"/>
<dbReference type="Proteomes" id="UP000554482">
    <property type="component" value="Unassembled WGS sequence"/>
</dbReference>
<sequence>MIPRKFSSIAAGQTARAVAGRHGHNTKPVATGYGNQGLTMGHLAKSPTAGQCEAHMDEGKTAIETAAGQGCMGHDLEHSSMEAAAGQRGKAIAASCRQYDVSKLAKETAAGEGISGSFGELGVGVGKAAAGDGQHGIGMGHYAMEIADKNIAKEADCITMLLGWAGCATRLAR</sequence>
<organism evidence="1 2">
    <name type="scientific">Thalictrum thalictroides</name>
    <name type="common">Rue-anemone</name>
    <name type="synonym">Anemone thalictroides</name>
    <dbReference type="NCBI Taxonomy" id="46969"/>
    <lineage>
        <taxon>Eukaryota</taxon>
        <taxon>Viridiplantae</taxon>
        <taxon>Streptophyta</taxon>
        <taxon>Embryophyta</taxon>
        <taxon>Tracheophyta</taxon>
        <taxon>Spermatophyta</taxon>
        <taxon>Magnoliopsida</taxon>
        <taxon>Ranunculales</taxon>
        <taxon>Ranunculaceae</taxon>
        <taxon>Thalictroideae</taxon>
        <taxon>Thalictrum</taxon>
    </lineage>
</organism>
<protein>
    <submittedName>
        <fullName evidence="1">Uncharacterized protein</fullName>
    </submittedName>
</protein>
<accession>A0A7J6XF39</accession>
<gene>
    <name evidence="1" type="ORF">FRX31_002254</name>
</gene>